<dbReference type="EMBL" id="JABWDY010005967">
    <property type="protein sequence ID" value="KAF5204017.1"/>
    <property type="molecule type" value="Genomic_DNA"/>
</dbReference>
<dbReference type="AlphaFoldDB" id="A0A7J6X4M5"/>
<evidence type="ECO:0000256" key="2">
    <source>
        <dbReference type="SAM" id="SignalP"/>
    </source>
</evidence>
<keyword evidence="2" id="KW-0732">Signal</keyword>
<keyword evidence="4" id="KW-1185">Reference proteome</keyword>
<accession>A0A7J6X4M5</accession>
<reference evidence="3 4" key="1">
    <citation type="submission" date="2020-06" db="EMBL/GenBank/DDBJ databases">
        <title>Transcriptomic and genomic resources for Thalictrum thalictroides and T. hernandezii: Facilitating candidate gene discovery in an emerging model plant lineage.</title>
        <authorList>
            <person name="Arias T."/>
            <person name="Riano-Pachon D.M."/>
            <person name="Di Stilio V.S."/>
        </authorList>
    </citation>
    <scope>NUCLEOTIDE SEQUENCE [LARGE SCALE GENOMIC DNA]</scope>
    <source>
        <strain evidence="4">cv. WT478/WT964</strain>
        <tissue evidence="3">Leaves</tissue>
    </source>
</reference>
<feature type="signal peptide" evidence="2">
    <location>
        <begin position="1"/>
        <end position="24"/>
    </location>
</feature>
<organism evidence="3 4">
    <name type="scientific">Thalictrum thalictroides</name>
    <name type="common">Rue-anemone</name>
    <name type="synonym">Anemone thalictroides</name>
    <dbReference type="NCBI Taxonomy" id="46969"/>
    <lineage>
        <taxon>Eukaryota</taxon>
        <taxon>Viridiplantae</taxon>
        <taxon>Streptophyta</taxon>
        <taxon>Embryophyta</taxon>
        <taxon>Tracheophyta</taxon>
        <taxon>Spermatophyta</taxon>
        <taxon>Magnoliopsida</taxon>
        <taxon>Ranunculales</taxon>
        <taxon>Ranunculaceae</taxon>
        <taxon>Thalictroideae</taxon>
        <taxon>Thalictrum</taxon>
    </lineage>
</organism>
<gene>
    <name evidence="3" type="ORF">FRX31_006396</name>
</gene>
<evidence type="ECO:0000256" key="1">
    <source>
        <dbReference type="SAM" id="MobiDB-lite"/>
    </source>
</evidence>
<evidence type="ECO:0000313" key="3">
    <source>
        <dbReference type="EMBL" id="KAF5204017.1"/>
    </source>
</evidence>
<proteinExistence type="predicted"/>
<dbReference type="PANTHER" id="PTHR33881:SF17">
    <property type="entry name" value="EGF-LIKE DOMAIN-CONTAINING PROTEIN"/>
    <property type="match status" value="1"/>
</dbReference>
<dbReference type="OrthoDB" id="1933729at2759"/>
<evidence type="ECO:0000313" key="4">
    <source>
        <dbReference type="Proteomes" id="UP000554482"/>
    </source>
</evidence>
<feature type="chain" id="PRO_5029604158" evidence="2">
    <location>
        <begin position="25"/>
        <end position="169"/>
    </location>
</feature>
<dbReference type="Proteomes" id="UP000554482">
    <property type="component" value="Unassembled WGS sequence"/>
</dbReference>
<sequence>MNSDNKVSSYIILLFIFFIATAHGIDSTQPNDLPWVGLACEFIKCGEGKCVPSTGNNTLLPFDCECNSGWKKIEIGGLTYPACVIPNCTIDFNCGTATPPAPPGSLLPPLANLTGRSLGADCTGVGFGTQPPPPPPPSAASNRNGPNSSSRTQYSLSMLLLAAIFISML</sequence>
<feature type="compositionally biased region" description="Low complexity" evidence="1">
    <location>
        <begin position="139"/>
        <end position="150"/>
    </location>
</feature>
<dbReference type="PANTHER" id="PTHR33881">
    <property type="entry name" value="NEUROGENIC LOCUS NOTCH-LIKE PROTEIN"/>
    <property type="match status" value="1"/>
</dbReference>
<comment type="caution">
    <text evidence="3">The sequence shown here is derived from an EMBL/GenBank/DDBJ whole genome shotgun (WGS) entry which is preliminary data.</text>
</comment>
<protein>
    <submittedName>
        <fullName evidence="3">Uncharacterized protein</fullName>
    </submittedName>
</protein>
<feature type="region of interest" description="Disordered" evidence="1">
    <location>
        <begin position="124"/>
        <end position="150"/>
    </location>
</feature>
<name>A0A7J6X4M5_THATH</name>